<accession>A0A8H4REX1</accession>
<dbReference type="OrthoDB" id="190201at2759"/>
<comment type="caution">
    <text evidence="2">The sequence shown here is derived from an EMBL/GenBank/DDBJ whole genome shotgun (WGS) entry which is preliminary data.</text>
</comment>
<dbReference type="AlphaFoldDB" id="A0A8H4REX1"/>
<gene>
    <name evidence="2" type="ORF">G7Y89_g11209</name>
</gene>
<dbReference type="Proteomes" id="UP000566819">
    <property type="component" value="Unassembled WGS sequence"/>
</dbReference>
<evidence type="ECO:0000256" key="1">
    <source>
        <dbReference type="SAM" id="SignalP"/>
    </source>
</evidence>
<feature type="chain" id="PRO_5034240776" description="AB hydrolase-1 domain-containing protein" evidence="1">
    <location>
        <begin position="25"/>
        <end position="279"/>
    </location>
</feature>
<dbReference type="Gene3D" id="3.40.50.1820">
    <property type="entry name" value="alpha/beta hydrolase"/>
    <property type="match status" value="1"/>
</dbReference>
<protein>
    <recommendedName>
        <fullName evidence="4">AB hydrolase-1 domain-containing protein</fullName>
    </recommendedName>
</protein>
<feature type="signal peptide" evidence="1">
    <location>
        <begin position="1"/>
        <end position="24"/>
    </location>
</feature>
<dbReference type="SUPFAM" id="SSF53474">
    <property type="entry name" value="alpha/beta-Hydrolases"/>
    <property type="match status" value="1"/>
</dbReference>
<dbReference type="EMBL" id="JAAMPI010001054">
    <property type="protein sequence ID" value="KAF4626947.1"/>
    <property type="molecule type" value="Genomic_DNA"/>
</dbReference>
<keyword evidence="3" id="KW-1185">Reference proteome</keyword>
<proteinExistence type="predicted"/>
<organism evidence="2 3">
    <name type="scientific">Cudoniella acicularis</name>
    <dbReference type="NCBI Taxonomy" id="354080"/>
    <lineage>
        <taxon>Eukaryota</taxon>
        <taxon>Fungi</taxon>
        <taxon>Dikarya</taxon>
        <taxon>Ascomycota</taxon>
        <taxon>Pezizomycotina</taxon>
        <taxon>Leotiomycetes</taxon>
        <taxon>Helotiales</taxon>
        <taxon>Tricladiaceae</taxon>
        <taxon>Cudoniella</taxon>
    </lineage>
</organism>
<sequence>MPNFITQFLALLLFQNYLNTLASASTNDSLSYSNLQKDCQDLFFNVTIETTTNKNISLSNVSLQPQLNQFIQDAISTNVIESAIVGSFNVSGTFTIGATLCDPKGQKPTTIEHLTHGIPHDRTYWDLLIGNLSWVDVALAYGYSTLAIDRLGVGQSEMPDGLNIVQTGVNIEIANSINNMLRAGQIGNREFSKIINVGHSYGSYITNGLGVFHPSSADAFVLTGFGHAKGNTPALLMAWDSVPAHLSQTNPALRSAPSSHYAAPMGLNSLTQSYFHYPQ</sequence>
<evidence type="ECO:0000313" key="2">
    <source>
        <dbReference type="EMBL" id="KAF4626947.1"/>
    </source>
</evidence>
<dbReference type="InterPro" id="IPR029058">
    <property type="entry name" value="AB_hydrolase_fold"/>
</dbReference>
<reference evidence="2 3" key="1">
    <citation type="submission" date="2020-03" db="EMBL/GenBank/DDBJ databases">
        <title>Draft Genome Sequence of Cudoniella acicularis.</title>
        <authorList>
            <person name="Buettner E."/>
            <person name="Kellner H."/>
        </authorList>
    </citation>
    <scope>NUCLEOTIDE SEQUENCE [LARGE SCALE GENOMIC DNA]</scope>
    <source>
        <strain evidence="2 3">DSM 108380</strain>
    </source>
</reference>
<evidence type="ECO:0000313" key="3">
    <source>
        <dbReference type="Proteomes" id="UP000566819"/>
    </source>
</evidence>
<keyword evidence="1" id="KW-0732">Signal</keyword>
<name>A0A8H4REX1_9HELO</name>
<evidence type="ECO:0008006" key="4">
    <source>
        <dbReference type="Google" id="ProtNLM"/>
    </source>
</evidence>